<evidence type="ECO:0008006" key="2">
    <source>
        <dbReference type="Google" id="ProtNLM"/>
    </source>
</evidence>
<proteinExistence type="predicted"/>
<name>A0A699IIA1_TANCI</name>
<protein>
    <recommendedName>
        <fullName evidence="2">Integrase, catalytic region, zinc finger, CCHC-type, peptidase aspartic, catalytic</fullName>
    </recommendedName>
</protein>
<comment type="caution">
    <text evidence="1">The sequence shown here is derived from an EMBL/GenBank/DDBJ whole genome shotgun (WGS) entry which is preliminary data.</text>
</comment>
<reference evidence="1" key="1">
    <citation type="journal article" date="2019" name="Sci. Rep.">
        <title>Draft genome of Tanacetum cinerariifolium, the natural source of mosquito coil.</title>
        <authorList>
            <person name="Yamashiro T."/>
            <person name="Shiraishi A."/>
            <person name="Satake H."/>
            <person name="Nakayama K."/>
        </authorList>
    </citation>
    <scope>NUCLEOTIDE SEQUENCE</scope>
</reference>
<dbReference type="EMBL" id="BKCJ010288247">
    <property type="protein sequence ID" value="GEZ51442.1"/>
    <property type="molecule type" value="Genomic_DNA"/>
</dbReference>
<organism evidence="1">
    <name type="scientific">Tanacetum cinerariifolium</name>
    <name type="common">Dalmatian daisy</name>
    <name type="synonym">Chrysanthemum cinerariifolium</name>
    <dbReference type="NCBI Taxonomy" id="118510"/>
    <lineage>
        <taxon>Eukaryota</taxon>
        <taxon>Viridiplantae</taxon>
        <taxon>Streptophyta</taxon>
        <taxon>Embryophyta</taxon>
        <taxon>Tracheophyta</taxon>
        <taxon>Spermatophyta</taxon>
        <taxon>Magnoliopsida</taxon>
        <taxon>eudicotyledons</taxon>
        <taxon>Gunneridae</taxon>
        <taxon>Pentapetalae</taxon>
        <taxon>asterids</taxon>
        <taxon>campanulids</taxon>
        <taxon>Asterales</taxon>
        <taxon>Asteraceae</taxon>
        <taxon>Asteroideae</taxon>
        <taxon>Anthemideae</taxon>
        <taxon>Anthemidinae</taxon>
        <taxon>Tanacetum</taxon>
    </lineage>
</organism>
<evidence type="ECO:0000313" key="1">
    <source>
        <dbReference type="EMBL" id="GEZ51442.1"/>
    </source>
</evidence>
<dbReference type="AlphaFoldDB" id="A0A699IIA1"/>
<accession>A0A699IIA1</accession>
<feature type="non-terminal residue" evidence="1">
    <location>
        <position position="1"/>
    </location>
</feature>
<sequence length="311" mass="35451">RKHDEIIRKNLLIANDNLIAECLSKEVFSVAMNSELNVARFTKMHVAKTIVEARCLEHKAELSNLRDKSHNNNHDELVNRFSNLEITQLTAKVTALQAQNDLFRAENDKIKQHYKELYDSIKITRAKHIEQVTALTTENVNLKAQILDTVYSVSKDHVKPKVLAPGKYAIDVEPIVSRLRNNREAHLDYLRHFKKSVEIIRDIVEEAKVVRPLDSLIVSACYYTKHSQELLKYAIGTCPQDSHQRDKKHAPHHLIKKNQVTFAEQCDKSNSNAHKHVAKLNTQKTNVYVPPSIGVNRCIDASGHSLGAIPR</sequence>
<gene>
    <name evidence="1" type="ORF">Tci_523415</name>
</gene>